<dbReference type="RefSeq" id="XP_031000477.1">
    <property type="nucleotide sequence ID" value="XM_031134253.1"/>
</dbReference>
<feature type="region of interest" description="Disordered" evidence="1">
    <location>
        <begin position="49"/>
        <end position="68"/>
    </location>
</feature>
<dbReference type="InParanoid" id="A0A507BHC5"/>
<reference evidence="2 3" key="1">
    <citation type="submission" date="2019-06" db="EMBL/GenBank/DDBJ databases">
        <title>Draft genome sequence of the filamentous fungus Phialemoniopsis curvata isolated from diesel fuel.</title>
        <authorList>
            <person name="Varaljay V.A."/>
            <person name="Lyon W.J."/>
            <person name="Crouch A.L."/>
            <person name="Drake C.E."/>
            <person name="Hollomon J.M."/>
            <person name="Nadeau L.J."/>
            <person name="Nunn H.S."/>
            <person name="Stevenson B.S."/>
            <person name="Bojanowski C.L."/>
            <person name="Crookes-Goodson W.J."/>
        </authorList>
    </citation>
    <scope>NUCLEOTIDE SEQUENCE [LARGE SCALE GENOMIC DNA]</scope>
    <source>
        <strain evidence="2 3">D216</strain>
    </source>
</reference>
<feature type="compositionally biased region" description="Basic and acidic residues" evidence="1">
    <location>
        <begin position="27"/>
        <end position="43"/>
    </location>
</feature>
<accession>A0A507BHC5</accession>
<dbReference type="EMBL" id="SKBQ01000109">
    <property type="protein sequence ID" value="TPX18766.1"/>
    <property type="molecule type" value="Genomic_DNA"/>
</dbReference>
<protein>
    <submittedName>
        <fullName evidence="2">Uncharacterized protein</fullName>
    </submittedName>
</protein>
<dbReference type="GeneID" id="41978962"/>
<name>A0A507BHC5_9PEZI</name>
<keyword evidence="3" id="KW-1185">Reference proteome</keyword>
<gene>
    <name evidence="2" type="ORF">E0L32_011515</name>
</gene>
<dbReference type="AlphaFoldDB" id="A0A507BHC5"/>
<evidence type="ECO:0000256" key="1">
    <source>
        <dbReference type="SAM" id="MobiDB-lite"/>
    </source>
</evidence>
<feature type="region of interest" description="Disordered" evidence="1">
    <location>
        <begin position="1"/>
        <end position="43"/>
    </location>
</feature>
<comment type="caution">
    <text evidence="2">The sequence shown here is derived from an EMBL/GenBank/DDBJ whole genome shotgun (WGS) entry which is preliminary data.</text>
</comment>
<organism evidence="2 3">
    <name type="scientific">Thyridium curvatum</name>
    <dbReference type="NCBI Taxonomy" id="1093900"/>
    <lineage>
        <taxon>Eukaryota</taxon>
        <taxon>Fungi</taxon>
        <taxon>Dikarya</taxon>
        <taxon>Ascomycota</taxon>
        <taxon>Pezizomycotina</taxon>
        <taxon>Sordariomycetes</taxon>
        <taxon>Sordariomycetidae</taxon>
        <taxon>Thyridiales</taxon>
        <taxon>Thyridiaceae</taxon>
        <taxon>Thyridium</taxon>
    </lineage>
</organism>
<feature type="compositionally biased region" description="Basic and acidic residues" evidence="1">
    <location>
        <begin position="1"/>
        <end position="16"/>
    </location>
</feature>
<sequence length="68" mass="7912">MSSSKDRDDSLERELAYEDITMATGKTSKEKRDDAKKEKDREAEALRQEAMKKMMLDAGKRSKEKRDN</sequence>
<dbReference type="Proteomes" id="UP000319257">
    <property type="component" value="Unassembled WGS sequence"/>
</dbReference>
<evidence type="ECO:0000313" key="3">
    <source>
        <dbReference type="Proteomes" id="UP000319257"/>
    </source>
</evidence>
<evidence type="ECO:0000313" key="2">
    <source>
        <dbReference type="EMBL" id="TPX18766.1"/>
    </source>
</evidence>
<proteinExistence type="predicted"/>